<protein>
    <submittedName>
        <fullName evidence="1">Uncharacterized protein</fullName>
    </submittedName>
</protein>
<comment type="caution">
    <text evidence="1">The sequence shown here is derived from an EMBL/GenBank/DDBJ whole genome shotgun (WGS) entry which is preliminary data.</text>
</comment>
<evidence type="ECO:0000313" key="2">
    <source>
        <dbReference type="Proteomes" id="UP000616151"/>
    </source>
</evidence>
<gene>
    <name evidence="1" type="ORF">JHL16_09970</name>
</gene>
<keyword evidence="2" id="KW-1185">Reference proteome</keyword>
<organism evidence="1 2">
    <name type="scientific">Taklimakanibacter albus</name>
    <dbReference type="NCBI Taxonomy" id="2800327"/>
    <lineage>
        <taxon>Bacteria</taxon>
        <taxon>Pseudomonadati</taxon>
        <taxon>Pseudomonadota</taxon>
        <taxon>Alphaproteobacteria</taxon>
        <taxon>Hyphomicrobiales</taxon>
        <taxon>Aestuariivirgaceae</taxon>
        <taxon>Taklimakanibacter</taxon>
    </lineage>
</organism>
<evidence type="ECO:0000313" key="1">
    <source>
        <dbReference type="EMBL" id="MBK1866680.1"/>
    </source>
</evidence>
<name>A0ACC5R203_9HYPH</name>
<dbReference type="EMBL" id="JAENHL010000006">
    <property type="protein sequence ID" value="MBK1866680.1"/>
    <property type="molecule type" value="Genomic_DNA"/>
</dbReference>
<reference evidence="1" key="1">
    <citation type="submission" date="2021-01" db="EMBL/GenBank/DDBJ databases">
        <authorList>
            <person name="Sun Q."/>
        </authorList>
    </citation>
    <scope>NUCLEOTIDE SEQUENCE</scope>
    <source>
        <strain evidence="1">YIM B02566</strain>
    </source>
</reference>
<accession>A0ACC5R203</accession>
<dbReference type="Proteomes" id="UP000616151">
    <property type="component" value="Unassembled WGS sequence"/>
</dbReference>
<proteinExistence type="predicted"/>
<sequence length="213" mass="23268">MRPWQHAVSSLAGRPATDSALWGSLLALHEFLDISKAGCADKRHRIMLHHHDLGGRIAAQGFPSLNDVDGLVRQHVREDLGHEASFADWMDCVDIPALPLPIFRRIAGGPEGVANMVITHLPAERSEAAHRVAQLLFLPKAHAPDLPDSCLAVLMNSVGPFVVRQVMGPPVIEWIGGRRVVTDWGWIAEAVIMACFGRIPDLREIVACVKGEP</sequence>